<keyword evidence="1" id="KW-0560">Oxidoreductase</keyword>
<dbReference type="AlphaFoldDB" id="A0A1B3BB73"/>
<dbReference type="Pfam" id="PF12867">
    <property type="entry name" value="DinB_2"/>
    <property type="match status" value="1"/>
</dbReference>
<accession>A0A1B3BB73</accession>
<dbReference type="InterPro" id="IPR042095">
    <property type="entry name" value="SUMF_sf"/>
</dbReference>
<dbReference type="SUPFAM" id="SSF56436">
    <property type="entry name" value="C-type lectin-like"/>
    <property type="match status" value="1"/>
</dbReference>
<proteinExistence type="predicted"/>
<evidence type="ECO:0000256" key="1">
    <source>
        <dbReference type="ARBA" id="ARBA00023002"/>
    </source>
</evidence>
<dbReference type="PANTHER" id="PTHR23150">
    <property type="entry name" value="SULFATASE MODIFYING FACTOR 1, 2"/>
    <property type="match status" value="1"/>
</dbReference>
<gene>
    <name evidence="6" type="ORF">KS2013_1328</name>
</gene>
<reference evidence="7" key="1">
    <citation type="submission" date="2015-08" db="EMBL/GenBank/DDBJ databases">
        <authorList>
            <person name="Kim K.M."/>
        </authorList>
    </citation>
    <scope>NUCLEOTIDE SEQUENCE [LARGE SCALE GENOMIC DNA]</scope>
    <source>
        <strain evidence="7">KCTC 23892</strain>
    </source>
</reference>
<dbReference type="InterPro" id="IPR034660">
    <property type="entry name" value="DinB/YfiT-like"/>
</dbReference>
<dbReference type="Gene3D" id="3.90.1580.10">
    <property type="entry name" value="paralog of FGE (formylglycine-generating enzyme)"/>
    <property type="match status" value="1"/>
</dbReference>
<feature type="domain" description="DinB-like" evidence="5">
    <location>
        <begin position="18"/>
        <end position="151"/>
    </location>
</feature>
<evidence type="ECO:0000256" key="3">
    <source>
        <dbReference type="ARBA" id="ARBA00037882"/>
    </source>
</evidence>
<dbReference type="PANTHER" id="PTHR23150:SF36">
    <property type="entry name" value="HERCYNINE OXYGENASE"/>
    <property type="match status" value="1"/>
</dbReference>
<dbReference type="InterPro" id="IPR051043">
    <property type="entry name" value="Sulfatase_Mod_Factor_Kinase"/>
</dbReference>
<comment type="pathway">
    <text evidence="3">Amino-acid biosynthesis; ergothioneine biosynthesis.</text>
</comment>
<keyword evidence="7" id="KW-1185">Reference proteome</keyword>
<dbReference type="SUPFAM" id="SSF109854">
    <property type="entry name" value="DinB/YfiT-like putative metalloenzymes"/>
    <property type="match status" value="1"/>
</dbReference>
<dbReference type="InterPro" id="IPR016187">
    <property type="entry name" value="CTDL_fold"/>
</dbReference>
<evidence type="ECO:0000259" key="4">
    <source>
        <dbReference type="Pfam" id="PF03781"/>
    </source>
</evidence>
<dbReference type="Proteomes" id="UP000094147">
    <property type="component" value="Chromosome"/>
</dbReference>
<feature type="domain" description="Sulfatase-modifying factor enzyme-like" evidence="4">
    <location>
        <begin position="196"/>
        <end position="325"/>
    </location>
</feature>
<dbReference type="Pfam" id="PF03781">
    <property type="entry name" value="FGE-sulfatase"/>
    <property type="match status" value="2"/>
</dbReference>
<protein>
    <recommendedName>
        <fullName evidence="8">Ergothioneine biosynthesis protein EgtB</fullName>
    </recommendedName>
</protein>
<evidence type="ECO:0000259" key="5">
    <source>
        <dbReference type="Pfam" id="PF12867"/>
    </source>
</evidence>
<dbReference type="EMBL" id="CP012418">
    <property type="protein sequence ID" value="AOE50042.1"/>
    <property type="molecule type" value="Genomic_DNA"/>
</dbReference>
<dbReference type="OrthoDB" id="9768004at2"/>
<feature type="domain" description="Sulfatase-modifying factor enzyme-like" evidence="4">
    <location>
        <begin position="347"/>
        <end position="428"/>
    </location>
</feature>
<dbReference type="PATRIC" id="fig|1144748.3.peg.1337"/>
<organism evidence="6 7">
    <name type="scientific">Kangiella sediminilitoris</name>
    <dbReference type="NCBI Taxonomy" id="1144748"/>
    <lineage>
        <taxon>Bacteria</taxon>
        <taxon>Pseudomonadati</taxon>
        <taxon>Pseudomonadota</taxon>
        <taxon>Gammaproteobacteria</taxon>
        <taxon>Kangiellales</taxon>
        <taxon>Kangiellaceae</taxon>
        <taxon>Kangiella</taxon>
    </lineage>
</organism>
<dbReference type="STRING" id="1144748.KS2013_1328"/>
<keyword evidence="2" id="KW-0408">Iron</keyword>
<evidence type="ECO:0000313" key="6">
    <source>
        <dbReference type="EMBL" id="AOE50042.1"/>
    </source>
</evidence>
<evidence type="ECO:0000313" key="7">
    <source>
        <dbReference type="Proteomes" id="UP000094147"/>
    </source>
</evidence>
<dbReference type="KEGG" id="ksd:KS2013_1328"/>
<name>A0A1B3BB73_9GAMM</name>
<dbReference type="RefSeq" id="WP_068991526.1">
    <property type="nucleotide sequence ID" value="NZ_CP012418.1"/>
</dbReference>
<dbReference type="InterPro" id="IPR024775">
    <property type="entry name" value="DinB-like"/>
</dbReference>
<dbReference type="InterPro" id="IPR017806">
    <property type="entry name" value="EgtB"/>
</dbReference>
<sequence length="430" mass="49686">MLEEIESNASLLNHEARFIRVRELTEVLCENLAVEDYGLQAVAETSPAKWHLAHTSWFFETFILCKYAADYKAYDSQFEFLFNSYYNAVGEQYPRAKRHLLSRPTVEEVFEYRKLVTDSISQLLNSATEDLLKKVIPLVELGIHHEQQHQELLLTDLKYNLFQNPMFPAYCATRSEAHFDGISSSPAQWSQFDSGLVTIGVNNLAGSSTFSFDNECPKHQVYLNSYELSNRLVTNGEYIEFIESGGYQQPKLWLSDGWDARKKNGWAAPLYWFKREGRWYHYTLLGIKPVNLSSPLCHISYYEADAYATWKSSRLPTEEEWEHAALQVSGSGNFLHTEHLEPIPVHSEIGIQQLFGDVWEWTQSSYRPYPGFKPLEGAVGEYNGKFMANQFVLRGGSCVTSQDHIRATYRNFFYPDARWQFSGFRLARDL</sequence>
<dbReference type="NCBIfam" id="TIGR03440">
    <property type="entry name" value="egtB_TIGR03440"/>
    <property type="match status" value="1"/>
</dbReference>
<evidence type="ECO:0008006" key="8">
    <source>
        <dbReference type="Google" id="ProtNLM"/>
    </source>
</evidence>
<dbReference type="GO" id="GO:0052699">
    <property type="term" value="P:ergothioneine biosynthetic process"/>
    <property type="evidence" value="ECO:0007669"/>
    <property type="project" value="InterPro"/>
</dbReference>
<evidence type="ECO:0000256" key="2">
    <source>
        <dbReference type="ARBA" id="ARBA00023004"/>
    </source>
</evidence>
<dbReference type="InterPro" id="IPR005532">
    <property type="entry name" value="SUMF_dom"/>
</dbReference>